<dbReference type="AlphaFoldDB" id="A0A4U1D9C0"/>
<evidence type="ECO:0008006" key="4">
    <source>
        <dbReference type="Google" id="ProtNLM"/>
    </source>
</evidence>
<dbReference type="RefSeq" id="WP_136829776.1">
    <property type="nucleotide sequence ID" value="NZ_SWBM01000001.1"/>
</dbReference>
<dbReference type="Proteomes" id="UP000307756">
    <property type="component" value="Unassembled WGS sequence"/>
</dbReference>
<evidence type="ECO:0000313" key="3">
    <source>
        <dbReference type="Proteomes" id="UP000307756"/>
    </source>
</evidence>
<proteinExistence type="predicted"/>
<comment type="caution">
    <text evidence="2">The sequence shown here is derived from an EMBL/GenBank/DDBJ whole genome shotgun (WGS) entry which is preliminary data.</text>
</comment>
<dbReference type="PROSITE" id="PS51257">
    <property type="entry name" value="PROKAR_LIPOPROTEIN"/>
    <property type="match status" value="1"/>
</dbReference>
<organism evidence="2 3">
    <name type="scientific">Robertmurraya kyonggiensis</name>
    <dbReference type="NCBI Taxonomy" id="1037680"/>
    <lineage>
        <taxon>Bacteria</taxon>
        <taxon>Bacillati</taxon>
        <taxon>Bacillota</taxon>
        <taxon>Bacilli</taxon>
        <taxon>Bacillales</taxon>
        <taxon>Bacillaceae</taxon>
        <taxon>Robertmurraya</taxon>
    </lineage>
</organism>
<accession>A0A4U1D9C0</accession>
<dbReference type="InterPro" id="IPR046720">
    <property type="entry name" value="DUF6612"/>
</dbReference>
<evidence type="ECO:0000256" key="1">
    <source>
        <dbReference type="SAM" id="SignalP"/>
    </source>
</evidence>
<keyword evidence="3" id="KW-1185">Reference proteome</keyword>
<dbReference type="EMBL" id="SWBM01000001">
    <property type="protein sequence ID" value="TKC19024.1"/>
    <property type="molecule type" value="Genomic_DNA"/>
</dbReference>
<protein>
    <recommendedName>
        <fullName evidence="4">Lipoprotein</fullName>
    </recommendedName>
</protein>
<dbReference type="OrthoDB" id="1957331at2"/>
<reference evidence="2 3" key="1">
    <citation type="journal article" date="2011" name="J. Microbiol.">
        <title>Bacillus kyonggiensis sp. nov., isolated from soil of a lettuce field.</title>
        <authorList>
            <person name="Dong K."/>
            <person name="Lee S."/>
        </authorList>
    </citation>
    <scope>NUCLEOTIDE SEQUENCE [LARGE SCALE GENOMIC DNA]</scope>
    <source>
        <strain evidence="2 3">NB22</strain>
    </source>
</reference>
<dbReference type="Pfam" id="PF20316">
    <property type="entry name" value="DUF6612"/>
    <property type="match status" value="1"/>
</dbReference>
<feature type="chain" id="PRO_5039055407" description="Lipoprotein" evidence="1">
    <location>
        <begin position="21"/>
        <end position="251"/>
    </location>
</feature>
<sequence length="251" mass="28015">MKKFLFFVVAATAMVLSACGSTTVSKEDVVSKALNADINSAEVNGKIDVKLDSNGEKLDQSVNLEMTYSQEPFLTYLKMGTVEGDMEIYIDKDNTYLLLPEMPSWVKTPTNDTAEFSELAAGQSIEEDLDKLRKFEELFELESVEDGYSLKVNLAEDANEEEFALVKEVLKDSVQEIEVEDVKIHTFDYILTLDKEYLLKSAVAKMDIDVTAEGETVNMITAVDVKYSNVNKVKEFKVPAEVVENAAEIAE</sequence>
<gene>
    <name evidence="2" type="ORF">FA727_05620</name>
</gene>
<evidence type="ECO:0000313" key="2">
    <source>
        <dbReference type="EMBL" id="TKC19024.1"/>
    </source>
</evidence>
<keyword evidence="1" id="KW-0732">Signal</keyword>
<feature type="signal peptide" evidence="1">
    <location>
        <begin position="1"/>
        <end position="20"/>
    </location>
</feature>
<name>A0A4U1D9C0_9BACI</name>